<dbReference type="GO" id="GO:0004519">
    <property type="term" value="F:endonuclease activity"/>
    <property type="evidence" value="ECO:0007669"/>
    <property type="project" value="UniProtKB-KW"/>
</dbReference>
<evidence type="ECO:0000313" key="4">
    <source>
        <dbReference type="Proteomes" id="UP000003515"/>
    </source>
</evidence>
<accession>C9QG05</accession>
<sequence>MVSPLRKQRDAILLRVKRNDATANAAASIEVANQALSASADSLHIKLVEFEQDKLALKEFTQIAQKVNHKREVLIPKYKPMVEAYLEAGEAYQNPIFTDLIVWMFDAEELDTAIDWCIQAIEKGLPTPENFKRPWPEVCADFVLEWAEKTFPTGNSIQPYFNQVLNKIESDWAVNEKLHAKWLKFAGYALLTNEKGQVKPSDVGDLEKLESALAFMTKAHELHNKVGVTTKIKEVQSRINAIQEGKNL</sequence>
<dbReference type="EMBL" id="AFWH01000001">
    <property type="protein sequence ID" value="EGU54089.1"/>
    <property type="molecule type" value="Genomic_DNA"/>
</dbReference>
<name>C9QG05_VIBOR</name>
<dbReference type="EMBL" id="ACZV01000004">
    <property type="protein sequence ID" value="EEX94366.1"/>
    <property type="molecule type" value="Genomic_DNA"/>
</dbReference>
<keyword evidence="4" id="KW-1185">Reference proteome</keyword>
<reference evidence="1 4" key="1">
    <citation type="submission" date="2009-10" db="EMBL/GenBank/DDBJ databases">
        <authorList>
            <consortium name="Los Alamos National Laboratory (LANL)"/>
            <consortium name="National Microbial Pathogen Data Resource (NMPDR)"/>
            <person name="Munk A.C."/>
            <person name="Chertkov O."/>
            <person name="Tapia R."/>
            <person name="Green L."/>
            <person name="Rogers Y."/>
            <person name="Detter J.C."/>
            <person name="Bruce D."/>
            <person name="Brettin T.S."/>
            <person name="Colwell R.R."/>
            <person name="Huq A."/>
            <person name="Grim C.J."/>
            <person name="Hasan N.A."/>
            <person name="Bartels D."/>
            <person name="Vonstein V."/>
        </authorList>
    </citation>
    <scope>NUCLEOTIDE SEQUENCE [LARGE SCALE GENOMIC DNA]</scope>
    <source>
        <strain evidence="1 4">CIP 102891</strain>
    </source>
</reference>
<keyword evidence="2" id="KW-0378">Hydrolase</keyword>
<comment type="caution">
    <text evidence="2">The sequence shown here is derived from an EMBL/GenBank/DDBJ whole genome shotgun (WGS) entry which is preliminary data.</text>
</comment>
<organism evidence="2 3">
    <name type="scientific">Vibrio orientalis CIP 102891 = ATCC 33934</name>
    <dbReference type="NCBI Taxonomy" id="675816"/>
    <lineage>
        <taxon>Bacteria</taxon>
        <taxon>Pseudomonadati</taxon>
        <taxon>Pseudomonadota</taxon>
        <taxon>Gammaproteobacteria</taxon>
        <taxon>Vibrionales</taxon>
        <taxon>Vibrionaceae</taxon>
        <taxon>Vibrio</taxon>
        <taxon>Vibrio oreintalis group</taxon>
    </lineage>
</organism>
<dbReference type="RefSeq" id="WP_004412248.1">
    <property type="nucleotide sequence ID" value="NZ_ACZV01000004.1"/>
</dbReference>
<evidence type="ECO:0000313" key="2">
    <source>
        <dbReference type="EMBL" id="EGU54089.1"/>
    </source>
</evidence>
<dbReference type="Proteomes" id="UP000002817">
    <property type="component" value="Unassembled WGS sequence"/>
</dbReference>
<dbReference type="STRING" id="675816.VIA_001524"/>
<reference evidence="2" key="2">
    <citation type="submission" date="2011-08" db="EMBL/GenBank/DDBJ databases">
        <authorList>
            <person name="Hoffman M."/>
            <person name="Strain E.A."/>
            <person name="Brown E."/>
            <person name="Allard M.W."/>
        </authorList>
    </citation>
    <scope>NUCLEOTIDE SEQUENCE</scope>
    <source>
        <strain evidence="2">CIP 102891</strain>
    </source>
</reference>
<protein>
    <submittedName>
        <fullName evidence="1">Probable terminase endonuclease subunit</fullName>
    </submittedName>
    <submittedName>
        <fullName evidence="2">Putative terminase, endonuclease subunit</fullName>
    </submittedName>
</protein>
<gene>
    <name evidence="1" type="ORF">VIA_001524</name>
    <name evidence="2" type="ORF">VIOR3934_19720</name>
</gene>
<keyword evidence="2" id="KW-0540">Nuclease</keyword>
<dbReference type="eggNOG" id="ENOG502Z8V2">
    <property type="taxonomic scope" value="Bacteria"/>
</dbReference>
<evidence type="ECO:0000313" key="3">
    <source>
        <dbReference type="Proteomes" id="UP000002817"/>
    </source>
</evidence>
<evidence type="ECO:0000313" key="1">
    <source>
        <dbReference type="EMBL" id="EEX94366.1"/>
    </source>
</evidence>
<proteinExistence type="predicted"/>
<dbReference type="AlphaFoldDB" id="C9QG05"/>
<dbReference type="InterPro" id="IPR010270">
    <property type="entry name" value="Phage_P2_GpM"/>
</dbReference>
<dbReference type="Pfam" id="PF05944">
    <property type="entry name" value="Phage_term_smal"/>
    <property type="match status" value="1"/>
</dbReference>
<dbReference type="GO" id="GO:0003677">
    <property type="term" value="F:DNA binding"/>
    <property type="evidence" value="ECO:0007669"/>
    <property type="project" value="InterPro"/>
</dbReference>
<keyword evidence="2" id="KW-0255">Endonuclease</keyword>
<reference evidence="2 3" key="3">
    <citation type="journal article" date="2012" name="Int. J. Syst. Evol. Microbiol.">
        <title>Vibrio caribbeanicus sp. nov., isolated from the marine sponge Scleritoderma cyanea.</title>
        <authorList>
            <person name="Hoffmann M."/>
            <person name="Monday S.R."/>
            <person name="Allard M.W."/>
            <person name="Strain E.A."/>
            <person name="Whittaker P."/>
            <person name="Naum M."/>
            <person name="McCarthy P.J."/>
            <person name="Lopez J.V."/>
            <person name="Fischer M."/>
            <person name="Brown E.W."/>
        </authorList>
    </citation>
    <scope>NUCLEOTIDE SEQUENCE [LARGE SCALE GENOMIC DNA]</scope>
    <source>
        <strain evidence="2">CIP 102891</strain>
        <strain evidence="3">CIP 102891 / ATCC 33934</strain>
    </source>
</reference>
<dbReference type="PATRIC" id="fig|675816.5.peg.170"/>
<dbReference type="Proteomes" id="UP000003515">
    <property type="component" value="Unassembled WGS sequence"/>
</dbReference>
<dbReference type="OrthoDB" id="8562788at2"/>